<dbReference type="EMBL" id="JAKUCV010005132">
    <property type="protein sequence ID" value="KAJ4832435.1"/>
    <property type="molecule type" value="Genomic_DNA"/>
</dbReference>
<gene>
    <name evidence="1" type="ORF">Tsubulata_017097</name>
</gene>
<evidence type="ECO:0000313" key="1">
    <source>
        <dbReference type="EMBL" id="KAJ4832435.1"/>
    </source>
</evidence>
<dbReference type="Proteomes" id="UP001141552">
    <property type="component" value="Unassembled WGS sequence"/>
</dbReference>
<protein>
    <recommendedName>
        <fullName evidence="3">Reverse transcriptase zinc-binding domain-containing protein</fullName>
    </recommendedName>
</protein>
<accession>A0A9Q0FJ64</accession>
<reference evidence="1" key="2">
    <citation type="journal article" date="2023" name="Plants (Basel)">
        <title>Annotation of the Turnera subulata (Passifloraceae) Draft Genome Reveals the S-Locus Evolved after the Divergence of Turneroideae from Passifloroideae in a Stepwise Manner.</title>
        <authorList>
            <person name="Henning P.M."/>
            <person name="Roalson E.H."/>
            <person name="Mir W."/>
            <person name="McCubbin A.G."/>
            <person name="Shore J.S."/>
        </authorList>
    </citation>
    <scope>NUCLEOTIDE SEQUENCE</scope>
    <source>
        <strain evidence="1">F60SS</strain>
    </source>
</reference>
<comment type="caution">
    <text evidence="1">The sequence shown here is derived from an EMBL/GenBank/DDBJ whole genome shotgun (WGS) entry which is preliminary data.</text>
</comment>
<dbReference type="OrthoDB" id="1684493at2759"/>
<reference evidence="1" key="1">
    <citation type="submission" date="2022-02" db="EMBL/GenBank/DDBJ databases">
        <authorList>
            <person name="Henning P.M."/>
            <person name="McCubbin A.G."/>
            <person name="Shore J.S."/>
        </authorList>
    </citation>
    <scope>NUCLEOTIDE SEQUENCE</scope>
    <source>
        <strain evidence="1">F60SS</strain>
        <tissue evidence="1">Leaves</tissue>
    </source>
</reference>
<name>A0A9Q0FJ64_9ROSI</name>
<proteinExistence type="predicted"/>
<dbReference type="AlphaFoldDB" id="A0A9Q0FJ64"/>
<organism evidence="1 2">
    <name type="scientific">Turnera subulata</name>
    <dbReference type="NCBI Taxonomy" id="218843"/>
    <lineage>
        <taxon>Eukaryota</taxon>
        <taxon>Viridiplantae</taxon>
        <taxon>Streptophyta</taxon>
        <taxon>Embryophyta</taxon>
        <taxon>Tracheophyta</taxon>
        <taxon>Spermatophyta</taxon>
        <taxon>Magnoliopsida</taxon>
        <taxon>eudicotyledons</taxon>
        <taxon>Gunneridae</taxon>
        <taxon>Pentapetalae</taxon>
        <taxon>rosids</taxon>
        <taxon>fabids</taxon>
        <taxon>Malpighiales</taxon>
        <taxon>Passifloraceae</taxon>
        <taxon>Turnera</taxon>
    </lineage>
</organism>
<evidence type="ECO:0000313" key="2">
    <source>
        <dbReference type="Proteomes" id="UP001141552"/>
    </source>
</evidence>
<evidence type="ECO:0008006" key="3">
    <source>
        <dbReference type="Google" id="ProtNLM"/>
    </source>
</evidence>
<keyword evidence="2" id="KW-1185">Reference proteome</keyword>
<sequence>METSQHLFLHCKKVWKLWQNICKWWGVEWVMPESVGSWFTSWQDASGNKLSGTSWMLIGITTLWSVWLARNELVFNGKAIAWDSLFDLILARTSWWIQALHSKFPYNCSQVVASAETLKQWRVM</sequence>